<keyword evidence="2 7" id="KW-0349">Heme</keyword>
<keyword evidence="5 7" id="KW-0408">Iron</keyword>
<evidence type="ECO:0000256" key="3">
    <source>
        <dbReference type="ARBA" id="ARBA00022723"/>
    </source>
</evidence>
<dbReference type="PRINTS" id="PR00385">
    <property type="entry name" value="P450"/>
</dbReference>
<keyword evidence="6 7" id="KW-0503">Monooxygenase</keyword>
<evidence type="ECO:0000256" key="5">
    <source>
        <dbReference type="ARBA" id="ARBA00023004"/>
    </source>
</evidence>
<dbReference type="GO" id="GO:0016705">
    <property type="term" value="F:oxidoreductase activity, acting on paired donors, with incorporation or reduction of molecular oxygen"/>
    <property type="evidence" value="ECO:0007669"/>
    <property type="project" value="InterPro"/>
</dbReference>
<accession>A0A7W7VTU1</accession>
<organism evidence="9 10">
    <name type="scientific">Kitasatospora kifunensis</name>
    <name type="common">Streptomyces kifunensis</name>
    <dbReference type="NCBI Taxonomy" id="58351"/>
    <lineage>
        <taxon>Bacteria</taxon>
        <taxon>Bacillati</taxon>
        <taxon>Actinomycetota</taxon>
        <taxon>Actinomycetes</taxon>
        <taxon>Kitasatosporales</taxon>
        <taxon>Streptomycetaceae</taxon>
        <taxon>Kitasatospora</taxon>
    </lineage>
</organism>
<dbReference type="InterPro" id="IPR002397">
    <property type="entry name" value="Cyt_P450_B"/>
</dbReference>
<evidence type="ECO:0000256" key="4">
    <source>
        <dbReference type="ARBA" id="ARBA00023002"/>
    </source>
</evidence>
<evidence type="ECO:0000256" key="2">
    <source>
        <dbReference type="ARBA" id="ARBA00022617"/>
    </source>
</evidence>
<evidence type="ECO:0000256" key="7">
    <source>
        <dbReference type="RuleBase" id="RU000461"/>
    </source>
</evidence>
<dbReference type="Gene3D" id="1.10.630.10">
    <property type="entry name" value="Cytochrome P450"/>
    <property type="match status" value="1"/>
</dbReference>
<dbReference type="GO" id="GO:0005506">
    <property type="term" value="F:iron ion binding"/>
    <property type="evidence" value="ECO:0007669"/>
    <property type="project" value="InterPro"/>
</dbReference>
<dbReference type="GO" id="GO:0004497">
    <property type="term" value="F:monooxygenase activity"/>
    <property type="evidence" value="ECO:0007669"/>
    <property type="project" value="UniProtKB-KW"/>
</dbReference>
<keyword evidence="3 7" id="KW-0479">Metal-binding</keyword>
<dbReference type="Pfam" id="PF00067">
    <property type="entry name" value="p450"/>
    <property type="match status" value="1"/>
</dbReference>
<dbReference type="PANTHER" id="PTHR46696">
    <property type="entry name" value="P450, PUTATIVE (EUROFUNG)-RELATED"/>
    <property type="match status" value="1"/>
</dbReference>
<dbReference type="PRINTS" id="PR00359">
    <property type="entry name" value="BP450"/>
</dbReference>
<feature type="region of interest" description="Disordered" evidence="8">
    <location>
        <begin position="68"/>
        <end position="88"/>
    </location>
</feature>
<keyword evidence="10" id="KW-1185">Reference proteome</keyword>
<proteinExistence type="inferred from homology"/>
<dbReference type="FunFam" id="1.10.630.10:FF:000018">
    <property type="entry name" value="Cytochrome P450 monooxygenase"/>
    <property type="match status" value="1"/>
</dbReference>
<sequence>MPLDHRDAPTPEPLVPLHCLRALQPGPPTRTALPTGTPVWLVRRHADVRQVLTDPRLGRAELFAPDAPKLTESPNLTDEPNGILNLDGPEHQRLRRTVQRAFTPRAVARWRPWVASVVEDLLTGLGKAEPPVDLVASFTRPLPVAVISRLMDLDGLNFERLAHWSDQALSTSAYTPQEVTTGMREFGEFAAQLVAERRRSPGEDLVSSLVQAADQDGEVTEQQIVPLVMGLVVAGHETTITALGNALVYLLGEDLRTWQELAGDEQQAATVAEQLLRSVPLGDRTVLPGLLRRAVADVEIGGVLISAGDVVAADTFAANHDPETYPGDWRASLLSQPSTPHLTFGAGPHHCLGAWLARMELELALNRLAQRLPQLRLAVPVDRITWRTGLLTRSPQTLPVTW</sequence>
<dbReference type="Proteomes" id="UP000540506">
    <property type="component" value="Unassembled WGS sequence"/>
</dbReference>
<dbReference type="RefSeq" id="WP_184934348.1">
    <property type="nucleotide sequence ID" value="NZ_JACHJV010000001.1"/>
</dbReference>
<dbReference type="CDD" id="cd11031">
    <property type="entry name" value="Cyp158A-like"/>
    <property type="match status" value="1"/>
</dbReference>
<evidence type="ECO:0000313" key="10">
    <source>
        <dbReference type="Proteomes" id="UP000540506"/>
    </source>
</evidence>
<dbReference type="InterPro" id="IPR036396">
    <property type="entry name" value="Cyt_P450_sf"/>
</dbReference>
<dbReference type="PROSITE" id="PS00086">
    <property type="entry name" value="CYTOCHROME_P450"/>
    <property type="match status" value="1"/>
</dbReference>
<evidence type="ECO:0000256" key="1">
    <source>
        <dbReference type="ARBA" id="ARBA00010617"/>
    </source>
</evidence>
<reference evidence="9 10" key="1">
    <citation type="submission" date="2020-08" db="EMBL/GenBank/DDBJ databases">
        <title>Sequencing the genomes of 1000 actinobacteria strains.</title>
        <authorList>
            <person name="Klenk H.-P."/>
        </authorList>
    </citation>
    <scope>NUCLEOTIDE SEQUENCE [LARGE SCALE GENOMIC DNA]</scope>
    <source>
        <strain evidence="9 10">DSM 41654</strain>
    </source>
</reference>
<gene>
    <name evidence="9" type="ORF">FHR34_001116</name>
</gene>
<keyword evidence="4 7" id="KW-0560">Oxidoreductase</keyword>
<comment type="similarity">
    <text evidence="1 7">Belongs to the cytochrome P450 family.</text>
</comment>
<dbReference type="AlphaFoldDB" id="A0A7W7VTU1"/>
<dbReference type="GO" id="GO:0020037">
    <property type="term" value="F:heme binding"/>
    <property type="evidence" value="ECO:0007669"/>
    <property type="project" value="InterPro"/>
</dbReference>
<dbReference type="InterPro" id="IPR017972">
    <property type="entry name" value="Cyt_P450_CS"/>
</dbReference>
<evidence type="ECO:0000256" key="8">
    <source>
        <dbReference type="SAM" id="MobiDB-lite"/>
    </source>
</evidence>
<comment type="caution">
    <text evidence="9">The sequence shown here is derived from an EMBL/GenBank/DDBJ whole genome shotgun (WGS) entry which is preliminary data.</text>
</comment>
<evidence type="ECO:0000256" key="6">
    <source>
        <dbReference type="ARBA" id="ARBA00023033"/>
    </source>
</evidence>
<name>A0A7W7VTU1_KITKI</name>
<dbReference type="InterPro" id="IPR001128">
    <property type="entry name" value="Cyt_P450"/>
</dbReference>
<dbReference type="PANTHER" id="PTHR46696:SF1">
    <property type="entry name" value="CYTOCHROME P450 YJIB-RELATED"/>
    <property type="match status" value="1"/>
</dbReference>
<dbReference type="SUPFAM" id="SSF48264">
    <property type="entry name" value="Cytochrome P450"/>
    <property type="match status" value="1"/>
</dbReference>
<dbReference type="EMBL" id="JACHJV010000001">
    <property type="protein sequence ID" value="MBB4922123.1"/>
    <property type="molecule type" value="Genomic_DNA"/>
</dbReference>
<evidence type="ECO:0000313" key="9">
    <source>
        <dbReference type="EMBL" id="MBB4922123.1"/>
    </source>
</evidence>
<protein>
    <submittedName>
        <fullName evidence="9">Cytochrome P450</fullName>
    </submittedName>
</protein>